<dbReference type="InterPro" id="IPR002931">
    <property type="entry name" value="Transglutaminase-like"/>
</dbReference>
<feature type="domain" description="DUF3857" evidence="3">
    <location>
        <begin position="57"/>
        <end position="211"/>
    </location>
</feature>
<keyword evidence="1" id="KW-0732">Signal</keyword>
<dbReference type="STRING" id="983.SAMN05443543_104286"/>
<accession>A0A4Y4AWY6</accession>
<dbReference type="AlphaFoldDB" id="A0A4Y4AWY6"/>
<dbReference type="InterPro" id="IPR038765">
    <property type="entry name" value="Papain-like_cys_pep_sf"/>
</dbReference>
<evidence type="ECO:0000256" key="1">
    <source>
        <dbReference type="SAM" id="SignalP"/>
    </source>
</evidence>
<evidence type="ECO:0000259" key="2">
    <source>
        <dbReference type="Pfam" id="PF01841"/>
    </source>
</evidence>
<evidence type="ECO:0000259" key="3">
    <source>
        <dbReference type="Pfam" id="PF12969"/>
    </source>
</evidence>
<organism evidence="4 5">
    <name type="scientific">Flavobacterium flevense</name>
    <dbReference type="NCBI Taxonomy" id="983"/>
    <lineage>
        <taxon>Bacteria</taxon>
        <taxon>Pseudomonadati</taxon>
        <taxon>Bacteroidota</taxon>
        <taxon>Flavobacteriia</taxon>
        <taxon>Flavobacteriales</taxon>
        <taxon>Flavobacteriaceae</taxon>
        <taxon>Flavobacterium</taxon>
    </lineage>
</organism>
<comment type="caution">
    <text evidence="4">The sequence shown here is derived from an EMBL/GenBank/DDBJ whole genome shotgun (WGS) entry which is preliminary data.</text>
</comment>
<dbReference type="SUPFAM" id="SSF54001">
    <property type="entry name" value="Cysteine proteinases"/>
    <property type="match status" value="1"/>
</dbReference>
<reference evidence="4 5" key="1">
    <citation type="submission" date="2019-06" db="EMBL/GenBank/DDBJ databases">
        <title>Whole genome shotgun sequence of Flavobacterium flevense NBRC 14960.</title>
        <authorList>
            <person name="Hosoyama A."/>
            <person name="Uohara A."/>
            <person name="Ohji S."/>
            <person name="Ichikawa N."/>
        </authorList>
    </citation>
    <scope>NUCLEOTIDE SEQUENCE [LARGE SCALE GENOMIC DNA]</scope>
    <source>
        <strain evidence="4 5">NBRC 14960</strain>
    </source>
</reference>
<dbReference type="InterPro" id="IPR024618">
    <property type="entry name" value="DUF3857"/>
</dbReference>
<protein>
    <recommendedName>
        <fullName evidence="6">DUF3857 domain-containing protein</fullName>
    </recommendedName>
</protein>
<evidence type="ECO:0000313" key="4">
    <source>
        <dbReference type="EMBL" id="GEC71094.1"/>
    </source>
</evidence>
<keyword evidence="5" id="KW-1185">Reference proteome</keyword>
<feature type="chain" id="PRO_5022659909" description="DUF3857 domain-containing protein" evidence="1">
    <location>
        <begin position="22"/>
        <end position="636"/>
    </location>
</feature>
<sequence length="636" mass="72241">MKIKKSHFVVVFLLFLFKLQAQTSEYAVSLIADSLKENANAVVRLNQLDIIISSQRSMTIRTKRIVTVFDESGLSAIDASENYNKTTSVKNAEARIVNAFGHEIKKIKKKDFKDVSAISGSTLFSDARYIYLDYTPTQYPFTVIYDSEVETSNTAFIPNWMPVRNFLVGVELSILNVTYPENLGFKSKEFNFSGFNIQKTADTNTQLSYKATTILAQKQEPYCAASTIFPKLIMSLENFHLEGEDGTAKSWNEFGKWYYDEILKETTQLSPETISKVKALTANETDPVKKAKLIYDFVQKKSRYVSIQVGIGGWKPMLANDVDRLGYGDCKALTNYTRALLEVVGIPSYNTILYGDTYKRDIIADFVSMQGNHMILAIPDKDNYIWLECTSQDDPFGYQGKFTDDRAVLVVKPTGGEIVRTKIYEDKDNLQDSKGTYSIDEKGNLSGSITIASQGSQYSNKASLENSQPNQKEIHYKEYWSNINNLKLANINFSNDKDKVVFVENVGLSAAGYATVSGSKMIFAINAYNQNTTGVKRIRNRKNPFEIQRGYVDTDEVELLLPQGFSIEFLPSNFELNAKFGEYKTEIIKKDTTHLVYKRTLYVHKGFYSNTEYDQYRLFMEQVSRNDNAKIILTKI</sequence>
<dbReference type="Pfam" id="PF01841">
    <property type="entry name" value="Transglut_core"/>
    <property type="match status" value="1"/>
</dbReference>
<dbReference type="Gene3D" id="2.60.120.1130">
    <property type="match status" value="1"/>
</dbReference>
<gene>
    <name evidence="4" type="ORF">FFL01_06330</name>
</gene>
<dbReference type="EMBL" id="BJNP01000004">
    <property type="protein sequence ID" value="GEC71094.1"/>
    <property type="molecule type" value="Genomic_DNA"/>
</dbReference>
<dbReference type="OrthoDB" id="8595007at2"/>
<proteinExistence type="predicted"/>
<dbReference type="Gene3D" id="3.10.620.30">
    <property type="match status" value="1"/>
</dbReference>
<dbReference type="Pfam" id="PF12969">
    <property type="entry name" value="DUF3857"/>
    <property type="match status" value="1"/>
</dbReference>
<dbReference type="RefSeq" id="WP_073244318.1">
    <property type="nucleotide sequence ID" value="NZ_BJNP01000004.1"/>
</dbReference>
<feature type="signal peptide" evidence="1">
    <location>
        <begin position="1"/>
        <end position="21"/>
    </location>
</feature>
<feature type="domain" description="Transglutaminase-like" evidence="2">
    <location>
        <begin position="277"/>
        <end position="391"/>
    </location>
</feature>
<evidence type="ECO:0000313" key="5">
    <source>
        <dbReference type="Proteomes" id="UP000316775"/>
    </source>
</evidence>
<name>A0A4Y4AWY6_9FLAO</name>
<evidence type="ECO:0008006" key="6">
    <source>
        <dbReference type="Google" id="ProtNLM"/>
    </source>
</evidence>
<dbReference type="Gene3D" id="2.60.40.3140">
    <property type="match status" value="1"/>
</dbReference>
<dbReference type="Proteomes" id="UP000316775">
    <property type="component" value="Unassembled WGS sequence"/>
</dbReference>